<gene>
    <name evidence="18" type="primary">pntB</name>
    <name evidence="18" type="ORF">M8330_18570</name>
</gene>
<evidence type="ECO:0000256" key="16">
    <source>
        <dbReference type="SAM" id="Phobius"/>
    </source>
</evidence>
<feature type="domain" description="NADP transhydrogenase beta-like" evidence="17">
    <location>
        <begin position="9"/>
        <end position="474"/>
    </location>
</feature>
<keyword evidence="7 15" id="KW-0997">Cell inner membrane</keyword>
<feature type="transmembrane region" description="Helical" evidence="16">
    <location>
        <begin position="230"/>
        <end position="250"/>
    </location>
</feature>
<dbReference type="InterPro" id="IPR029035">
    <property type="entry name" value="DHS-like_NAD/FAD-binding_dom"/>
</dbReference>
<dbReference type="AlphaFoldDB" id="A0A9X2DAE3"/>
<feature type="transmembrane region" description="Helical" evidence="16">
    <location>
        <begin position="6"/>
        <end position="25"/>
    </location>
</feature>
<evidence type="ECO:0000256" key="15">
    <source>
        <dbReference type="PIRNR" id="PIRNR000204"/>
    </source>
</evidence>
<dbReference type="GO" id="GO:0050661">
    <property type="term" value="F:NADP binding"/>
    <property type="evidence" value="ECO:0007669"/>
    <property type="project" value="InterPro"/>
</dbReference>
<protein>
    <recommendedName>
        <fullName evidence="5 15">NAD(P) transhydrogenase subunit beta</fullName>
        <ecNumber evidence="4 15">7.1.1.1</ecNumber>
    </recommendedName>
    <alternativeName>
        <fullName evidence="15">Nicotinamide nucleotide transhydrogenase subunit beta</fullName>
    </alternativeName>
</protein>
<dbReference type="NCBIfam" id="NF006974">
    <property type="entry name" value="PRK09444.1"/>
    <property type="match status" value="1"/>
</dbReference>
<dbReference type="GO" id="GO:0005886">
    <property type="term" value="C:plasma membrane"/>
    <property type="evidence" value="ECO:0007669"/>
    <property type="project" value="UniProtKB-SubCell"/>
</dbReference>
<keyword evidence="12 15" id="KW-0520">NAD</keyword>
<evidence type="ECO:0000256" key="13">
    <source>
        <dbReference type="ARBA" id="ARBA00023136"/>
    </source>
</evidence>
<dbReference type="EMBL" id="JAMOIL010000032">
    <property type="protein sequence ID" value="MCM0622301.1"/>
    <property type="molecule type" value="Genomic_DNA"/>
</dbReference>
<evidence type="ECO:0000256" key="10">
    <source>
        <dbReference type="ARBA" id="ARBA00022967"/>
    </source>
</evidence>
<keyword evidence="9 15" id="KW-0521">NADP</keyword>
<feature type="transmembrane region" description="Helical" evidence="16">
    <location>
        <begin position="283"/>
        <end position="301"/>
    </location>
</feature>
<dbReference type="PIRSF" id="PIRSF000204">
    <property type="entry name" value="PNTB"/>
    <property type="match status" value="1"/>
</dbReference>
<feature type="transmembrane region" description="Helical" evidence="16">
    <location>
        <begin position="175"/>
        <end position="198"/>
    </location>
</feature>
<keyword evidence="6 15" id="KW-1003">Cell membrane</keyword>
<name>A0A9X2DAE3_9ACTN</name>
<feature type="transmembrane region" description="Helical" evidence="16">
    <location>
        <begin position="256"/>
        <end position="276"/>
    </location>
</feature>
<evidence type="ECO:0000256" key="1">
    <source>
        <dbReference type="ARBA" id="ARBA00003943"/>
    </source>
</evidence>
<dbReference type="PANTHER" id="PTHR44758">
    <property type="entry name" value="NAD(P) TRANSHYDROGENASE SUBUNIT BETA"/>
    <property type="match status" value="1"/>
</dbReference>
<comment type="function">
    <text evidence="1 15">The transhydrogenation between NADH and NADP is coupled to respiration and ATP hydrolysis and functions as a proton pump across the membrane.</text>
</comment>
<comment type="catalytic activity">
    <reaction evidence="14 15">
        <text>NAD(+) + NADPH + H(+)(in) = NADH + NADP(+) + H(+)(out)</text>
        <dbReference type="Rhea" id="RHEA:47992"/>
        <dbReference type="ChEBI" id="CHEBI:15378"/>
        <dbReference type="ChEBI" id="CHEBI:57540"/>
        <dbReference type="ChEBI" id="CHEBI:57783"/>
        <dbReference type="ChEBI" id="CHEBI:57945"/>
        <dbReference type="ChEBI" id="CHEBI:58349"/>
        <dbReference type="EC" id="7.1.1.1"/>
    </reaction>
</comment>
<evidence type="ECO:0000256" key="14">
    <source>
        <dbReference type="ARBA" id="ARBA00048202"/>
    </source>
</evidence>
<dbReference type="Gene3D" id="3.40.50.1220">
    <property type="entry name" value="TPP-binding domain"/>
    <property type="match status" value="1"/>
</dbReference>
<keyword evidence="10 15" id="KW-1278">Translocase</keyword>
<evidence type="ECO:0000256" key="8">
    <source>
        <dbReference type="ARBA" id="ARBA00022692"/>
    </source>
</evidence>
<feature type="transmembrane region" description="Helical" evidence="16">
    <location>
        <begin position="97"/>
        <end position="120"/>
    </location>
</feature>
<feature type="transmembrane region" description="Helical" evidence="16">
    <location>
        <begin position="204"/>
        <end position="223"/>
    </location>
</feature>
<feature type="transmembrane region" description="Helical" evidence="16">
    <location>
        <begin position="37"/>
        <end position="54"/>
    </location>
</feature>
<dbReference type="EC" id="7.1.1.1" evidence="4 15"/>
<comment type="caution">
    <text evidence="18">The sequence shown here is derived from an EMBL/GenBank/DDBJ whole genome shotgun (WGS) entry which is preliminary data.</text>
</comment>
<keyword evidence="8 16" id="KW-0812">Transmembrane</keyword>
<dbReference type="PANTHER" id="PTHR44758:SF1">
    <property type="entry name" value="NAD(P) TRANSHYDROGENASE SUBUNIT BETA"/>
    <property type="match status" value="1"/>
</dbReference>
<feature type="transmembrane region" description="Helical" evidence="16">
    <location>
        <begin position="66"/>
        <end position="85"/>
    </location>
</feature>
<dbReference type="GO" id="GO:0008750">
    <property type="term" value="F:proton-translocating NAD(P)+ transhydrogenase activity"/>
    <property type="evidence" value="ECO:0007669"/>
    <property type="project" value="UniProtKB-EC"/>
</dbReference>
<organism evidence="18 19">
    <name type="scientific">Nocardioides bruguierae</name>
    <dbReference type="NCBI Taxonomy" id="2945102"/>
    <lineage>
        <taxon>Bacteria</taxon>
        <taxon>Bacillati</taxon>
        <taxon>Actinomycetota</taxon>
        <taxon>Actinomycetes</taxon>
        <taxon>Propionibacteriales</taxon>
        <taxon>Nocardioidaceae</taxon>
        <taxon>Nocardioides</taxon>
    </lineage>
</organism>
<dbReference type="RefSeq" id="WP_250828534.1">
    <property type="nucleotide sequence ID" value="NZ_JAMOIL010000032.1"/>
</dbReference>
<evidence type="ECO:0000256" key="6">
    <source>
        <dbReference type="ARBA" id="ARBA00022475"/>
    </source>
</evidence>
<dbReference type="SUPFAM" id="SSF52467">
    <property type="entry name" value="DHS-like NAD/FAD-binding domain"/>
    <property type="match status" value="1"/>
</dbReference>
<reference evidence="18" key="1">
    <citation type="submission" date="2022-05" db="EMBL/GenBank/DDBJ databases">
        <authorList>
            <person name="Tuo L."/>
        </authorList>
    </citation>
    <scope>NUCLEOTIDE SEQUENCE</scope>
    <source>
        <strain evidence="18">BSK12Z-4</strain>
    </source>
</reference>
<evidence type="ECO:0000313" key="18">
    <source>
        <dbReference type="EMBL" id="MCM0622301.1"/>
    </source>
</evidence>
<keyword evidence="13 15" id="KW-0472">Membrane</keyword>
<evidence type="ECO:0000256" key="5">
    <source>
        <dbReference type="ARBA" id="ARBA00014581"/>
    </source>
</evidence>
<evidence type="ECO:0000313" key="19">
    <source>
        <dbReference type="Proteomes" id="UP001139485"/>
    </source>
</evidence>
<comment type="subcellular location">
    <subcellularLocation>
        <location evidence="2">Cell inner membrane</location>
        <topology evidence="2">Multi-pass membrane protein</topology>
    </subcellularLocation>
</comment>
<evidence type="ECO:0000256" key="2">
    <source>
        <dbReference type="ARBA" id="ARBA00004429"/>
    </source>
</evidence>
<dbReference type="Pfam" id="PF02233">
    <property type="entry name" value="PNTB"/>
    <property type="match status" value="1"/>
</dbReference>
<evidence type="ECO:0000256" key="12">
    <source>
        <dbReference type="ARBA" id="ARBA00023027"/>
    </source>
</evidence>
<dbReference type="InterPro" id="IPR034300">
    <property type="entry name" value="PNTB-like"/>
</dbReference>
<feature type="transmembrane region" description="Helical" evidence="16">
    <location>
        <begin position="140"/>
        <end position="163"/>
    </location>
</feature>
<dbReference type="InterPro" id="IPR012136">
    <property type="entry name" value="NADH_DH_b"/>
</dbReference>
<evidence type="ECO:0000256" key="11">
    <source>
        <dbReference type="ARBA" id="ARBA00022989"/>
    </source>
</evidence>
<keyword evidence="11 16" id="KW-1133">Transmembrane helix</keyword>
<evidence type="ECO:0000256" key="9">
    <source>
        <dbReference type="ARBA" id="ARBA00022857"/>
    </source>
</evidence>
<evidence type="ECO:0000256" key="7">
    <source>
        <dbReference type="ARBA" id="ARBA00022519"/>
    </source>
</evidence>
<dbReference type="FunFam" id="3.40.50.1220:FF:000002">
    <property type="entry name" value="NAD(P) transhydrogenase subunit beta"/>
    <property type="match status" value="1"/>
</dbReference>
<proteinExistence type="inferred from homology"/>
<accession>A0A9X2DAE3</accession>
<comment type="similarity">
    <text evidence="3 15">Belongs to the PNT beta subunit family.</text>
</comment>
<dbReference type="Proteomes" id="UP001139485">
    <property type="component" value="Unassembled WGS sequence"/>
</dbReference>
<keyword evidence="19" id="KW-1185">Reference proteome</keyword>
<sequence>MTLTSLALAAYVVAALLFVLALSGLSKHETARRGNGFGMAGIALALVATLALAINPDTDGLATRPGWLVGVLVAVAVGASIGLWRARVVEMTGMPELIALLHSFVGLAAVAVGWNGYLLVEADPEGAETRLLDAEGLLGIHHAEVVIGVFIGAVTFTGSIVAFLKLSARIRSSPLVLPGKHVLNATALAVLVACTIWFTVAPALAPLVIATVVALALGWHLVASIGGGDMPVVVSMLNSYSGWAAAASGFLLENDLLIVTGALVGSSGAYLSYLMCTAMNRSFVSVILGGFGAVASTSAAVEGEHTEVSAADVAELLSEASSVVITPGYGMAVAQAQYPVAELTRALRERGVDVRFGIHPVAGRLPGHMNVLLAEAKVPYDVVLEMDEVNDDLASTDVVLVIGANDTVNPAAAEDPGSPIAGMPVLRVWEAGRVIVFKRSMAVGYAGVQNPLFFRENADMLFGDAKERVSDILAALPATSSR</sequence>
<evidence type="ECO:0000256" key="4">
    <source>
        <dbReference type="ARBA" id="ARBA00012943"/>
    </source>
</evidence>
<evidence type="ECO:0000256" key="3">
    <source>
        <dbReference type="ARBA" id="ARBA00007919"/>
    </source>
</evidence>
<evidence type="ECO:0000259" key="17">
    <source>
        <dbReference type="Pfam" id="PF02233"/>
    </source>
</evidence>